<evidence type="ECO:0000313" key="4">
    <source>
        <dbReference type="EMBL" id="RHD94690.1"/>
    </source>
</evidence>
<keyword evidence="1" id="KW-0175">Coiled coil</keyword>
<evidence type="ECO:0000313" key="6">
    <source>
        <dbReference type="Proteomes" id="UP000286581"/>
    </source>
</evidence>
<sequence>MEYLAMYLRLSIEDEGDKDESNSISNQRKQIYEHIHHDSELSRYEVVEFCDDGYSGTNMERPGMQKMLKEVKANNIRCIIVKDMSRFSRDYIEMGTYLNQIFPFMNIRFISINDHYDSREHHGNTIEIDTAFQTLLYDLYSKDVSVKVKASFENKCANGEYVFGQVPFGYEKSKEVKNAVVVNEKEATIVHYIFSLAMQGKSSIQIARQLHEENVPTIMQMRKPNKEYTDGKVHSWSENSVRRMLNNRFYLGEMAYGKSVRKSVGSKNSISVPMEDWKVIKEHHEALISEEIFEQVSLFRPEHSTKRNREKHPLTGKLYCGGCGYSLNYKPLRGKNRNRRFECRKHALLKIPECCTYMSADLLEETVLLMLNKELMLRGDAVKQNQKLTSFQKSGIASLKRKLENYQSEMKQARAKKDNLYEQYALSGLTKEAYQSDANELAEQITLLSVKIEETAGKLAVMESEYQKAEEDMKQIIRYSHIEKLTQDVVDTFISKVYAYKDKRVEIEWNFSVDRGCRQAKAT</sequence>
<dbReference type="EMBL" id="QSJS01000008">
    <property type="protein sequence ID" value="RHD94690.1"/>
    <property type="molecule type" value="Genomic_DNA"/>
</dbReference>
<dbReference type="AlphaFoldDB" id="A0A413BLD1"/>
<dbReference type="EMBL" id="QSAE01000002">
    <property type="protein sequence ID" value="RGW41411.1"/>
    <property type="molecule type" value="Genomic_DNA"/>
</dbReference>
<dbReference type="InterPro" id="IPR006119">
    <property type="entry name" value="Resolv_N"/>
</dbReference>
<dbReference type="Pfam" id="PF07508">
    <property type="entry name" value="Recombinase"/>
    <property type="match status" value="1"/>
</dbReference>
<name>A0A413BLD1_9FIRM</name>
<comment type="caution">
    <text evidence="3">The sequence shown here is derived from an EMBL/GenBank/DDBJ whole genome shotgun (WGS) entry which is preliminary data.</text>
</comment>
<reference evidence="5 6" key="1">
    <citation type="submission" date="2018-08" db="EMBL/GenBank/DDBJ databases">
        <title>A genome reference for cultivated species of the human gut microbiota.</title>
        <authorList>
            <person name="Zou Y."/>
            <person name="Xue W."/>
            <person name="Luo G."/>
        </authorList>
    </citation>
    <scope>NUCLEOTIDE SEQUENCE [LARGE SCALE GENOMIC DNA]</scope>
    <source>
        <strain evidence="3 6">AF12-8</strain>
        <strain evidence="4 5">AM30-13AC</strain>
    </source>
</reference>
<dbReference type="Proteomes" id="UP000286581">
    <property type="component" value="Unassembled WGS sequence"/>
</dbReference>
<dbReference type="InterPro" id="IPR036162">
    <property type="entry name" value="Resolvase-like_N_sf"/>
</dbReference>
<dbReference type="GO" id="GO:0003677">
    <property type="term" value="F:DNA binding"/>
    <property type="evidence" value="ECO:0007669"/>
    <property type="project" value="InterPro"/>
</dbReference>
<protein>
    <submittedName>
        <fullName evidence="3">Recombinase</fullName>
    </submittedName>
</protein>
<evidence type="ECO:0000313" key="3">
    <source>
        <dbReference type="EMBL" id="RGW41411.1"/>
    </source>
</evidence>
<dbReference type="Pfam" id="PF13408">
    <property type="entry name" value="Zn_ribbon_recom"/>
    <property type="match status" value="1"/>
</dbReference>
<dbReference type="PANTHER" id="PTHR30461:SF23">
    <property type="entry name" value="DNA RECOMBINASE-RELATED"/>
    <property type="match status" value="1"/>
</dbReference>
<gene>
    <name evidence="4" type="ORF">DW775_08000</name>
    <name evidence="3" type="ORF">DWV78_00875</name>
</gene>
<dbReference type="RefSeq" id="WP_118083915.1">
    <property type="nucleotide sequence ID" value="NZ_QSJS01000008.1"/>
</dbReference>
<dbReference type="Gene3D" id="3.90.1750.20">
    <property type="entry name" value="Putative Large Serine Recombinase, Chain B, Domain 2"/>
    <property type="match status" value="1"/>
</dbReference>
<feature type="domain" description="Recombinase" evidence="2">
    <location>
        <begin position="167"/>
        <end position="308"/>
    </location>
</feature>
<dbReference type="SUPFAM" id="SSF53041">
    <property type="entry name" value="Resolvase-like"/>
    <property type="match status" value="1"/>
</dbReference>
<dbReference type="SMART" id="SM00857">
    <property type="entry name" value="Resolvase"/>
    <property type="match status" value="1"/>
</dbReference>
<accession>A0A413BLD1</accession>
<dbReference type="PROSITE" id="PS51737">
    <property type="entry name" value="RECOMBINASE_DNA_BIND"/>
    <property type="match status" value="1"/>
</dbReference>
<dbReference type="Pfam" id="PF00239">
    <property type="entry name" value="Resolvase"/>
    <property type="match status" value="1"/>
</dbReference>
<dbReference type="GO" id="GO:0000150">
    <property type="term" value="F:DNA strand exchange activity"/>
    <property type="evidence" value="ECO:0007669"/>
    <property type="project" value="InterPro"/>
</dbReference>
<organism evidence="3 6">
    <name type="scientific">Agathobacter rectalis</name>
    <dbReference type="NCBI Taxonomy" id="39491"/>
    <lineage>
        <taxon>Bacteria</taxon>
        <taxon>Bacillati</taxon>
        <taxon>Bacillota</taxon>
        <taxon>Clostridia</taxon>
        <taxon>Lachnospirales</taxon>
        <taxon>Lachnospiraceae</taxon>
        <taxon>Agathobacter</taxon>
    </lineage>
</organism>
<feature type="coiled-coil region" evidence="1">
    <location>
        <begin position="452"/>
        <end position="479"/>
    </location>
</feature>
<dbReference type="Proteomes" id="UP000284835">
    <property type="component" value="Unassembled WGS sequence"/>
</dbReference>
<dbReference type="InterPro" id="IPR011109">
    <property type="entry name" value="DNA_bind_recombinase_dom"/>
</dbReference>
<proteinExistence type="predicted"/>
<dbReference type="PANTHER" id="PTHR30461">
    <property type="entry name" value="DNA-INVERTASE FROM LAMBDOID PROPHAGE"/>
    <property type="match status" value="1"/>
</dbReference>
<dbReference type="InterPro" id="IPR050639">
    <property type="entry name" value="SSR_resolvase"/>
</dbReference>
<evidence type="ECO:0000256" key="1">
    <source>
        <dbReference type="SAM" id="Coils"/>
    </source>
</evidence>
<feature type="coiled-coil region" evidence="1">
    <location>
        <begin position="396"/>
        <end position="423"/>
    </location>
</feature>
<dbReference type="Gene3D" id="3.40.50.1390">
    <property type="entry name" value="Resolvase, N-terminal catalytic domain"/>
    <property type="match status" value="1"/>
</dbReference>
<evidence type="ECO:0000259" key="2">
    <source>
        <dbReference type="PROSITE" id="PS51737"/>
    </source>
</evidence>
<dbReference type="InterPro" id="IPR025827">
    <property type="entry name" value="Zn_ribbon_recom_dom"/>
</dbReference>
<dbReference type="InterPro" id="IPR038109">
    <property type="entry name" value="DNA_bind_recomb_sf"/>
</dbReference>
<evidence type="ECO:0000313" key="5">
    <source>
        <dbReference type="Proteomes" id="UP000284835"/>
    </source>
</evidence>